<evidence type="ECO:0000313" key="1">
    <source>
        <dbReference type="EMBL" id="HCO70542.1"/>
    </source>
</evidence>
<dbReference type="EMBL" id="DQBS01000182">
    <property type="protein sequence ID" value="HCO70542.1"/>
    <property type="molecule type" value="Genomic_DNA"/>
</dbReference>
<evidence type="ECO:0000313" key="2">
    <source>
        <dbReference type="Proteomes" id="UP000264215"/>
    </source>
</evidence>
<feature type="non-terminal residue" evidence="1">
    <location>
        <position position="27"/>
    </location>
</feature>
<gene>
    <name evidence="1" type="ORF">DIT26_08245</name>
</gene>
<sequence length="27" mass="3082">MNAIDYALKLEKDGKAYYTKQAECAKD</sequence>
<proteinExistence type="predicted"/>
<dbReference type="Proteomes" id="UP000264215">
    <property type="component" value="Unassembled WGS sequence"/>
</dbReference>
<accession>A0A3D3TQC6</accession>
<organism evidence="1 2">
    <name type="scientific">Mesotoga infera</name>
    <dbReference type="NCBI Taxonomy" id="1236046"/>
    <lineage>
        <taxon>Bacteria</taxon>
        <taxon>Thermotogati</taxon>
        <taxon>Thermotogota</taxon>
        <taxon>Thermotogae</taxon>
        <taxon>Kosmotogales</taxon>
        <taxon>Kosmotogaceae</taxon>
        <taxon>Mesotoga</taxon>
    </lineage>
</organism>
<name>A0A3D3TQC6_9BACT</name>
<protein>
    <submittedName>
        <fullName evidence="1">Rubrerythrin</fullName>
    </submittedName>
</protein>
<reference evidence="1 2" key="1">
    <citation type="journal article" date="2018" name="Nat. Biotechnol.">
        <title>A standardized bacterial taxonomy based on genome phylogeny substantially revises the tree of life.</title>
        <authorList>
            <person name="Parks D.H."/>
            <person name="Chuvochina M."/>
            <person name="Waite D.W."/>
            <person name="Rinke C."/>
            <person name="Skarshewski A."/>
            <person name="Chaumeil P.A."/>
            <person name="Hugenholtz P."/>
        </authorList>
    </citation>
    <scope>NUCLEOTIDE SEQUENCE [LARGE SCALE GENOMIC DNA]</scope>
    <source>
        <strain evidence="1">UBA9905</strain>
    </source>
</reference>
<dbReference type="AlphaFoldDB" id="A0A3D3TQC6"/>
<comment type="caution">
    <text evidence="1">The sequence shown here is derived from an EMBL/GenBank/DDBJ whole genome shotgun (WGS) entry which is preliminary data.</text>
</comment>